<dbReference type="Proteomes" id="UP001454036">
    <property type="component" value="Unassembled WGS sequence"/>
</dbReference>
<organism evidence="2 3">
    <name type="scientific">Lithospermum erythrorhizon</name>
    <name type="common">Purple gromwell</name>
    <name type="synonym">Lithospermum officinale var. erythrorhizon</name>
    <dbReference type="NCBI Taxonomy" id="34254"/>
    <lineage>
        <taxon>Eukaryota</taxon>
        <taxon>Viridiplantae</taxon>
        <taxon>Streptophyta</taxon>
        <taxon>Embryophyta</taxon>
        <taxon>Tracheophyta</taxon>
        <taxon>Spermatophyta</taxon>
        <taxon>Magnoliopsida</taxon>
        <taxon>eudicotyledons</taxon>
        <taxon>Gunneridae</taxon>
        <taxon>Pentapetalae</taxon>
        <taxon>asterids</taxon>
        <taxon>lamiids</taxon>
        <taxon>Boraginales</taxon>
        <taxon>Boraginaceae</taxon>
        <taxon>Boraginoideae</taxon>
        <taxon>Lithospermeae</taxon>
        <taxon>Lithospermum</taxon>
    </lineage>
</organism>
<dbReference type="Gene3D" id="3.30.70.270">
    <property type="match status" value="1"/>
</dbReference>
<proteinExistence type="predicted"/>
<dbReference type="GO" id="GO:0003676">
    <property type="term" value="F:nucleic acid binding"/>
    <property type="evidence" value="ECO:0007669"/>
    <property type="project" value="InterPro"/>
</dbReference>
<gene>
    <name evidence="2" type="ORF">LIER_12252</name>
</gene>
<evidence type="ECO:0000313" key="3">
    <source>
        <dbReference type="Proteomes" id="UP001454036"/>
    </source>
</evidence>
<protein>
    <recommendedName>
        <fullName evidence="1">RNase H type-1 domain-containing protein</fullName>
    </recommendedName>
</protein>
<dbReference type="InterPro" id="IPR002156">
    <property type="entry name" value="RNaseH_domain"/>
</dbReference>
<dbReference type="SUPFAM" id="SSF56672">
    <property type="entry name" value="DNA/RNA polymerases"/>
    <property type="match status" value="1"/>
</dbReference>
<reference evidence="2 3" key="1">
    <citation type="submission" date="2024-01" db="EMBL/GenBank/DDBJ databases">
        <title>The complete chloroplast genome sequence of Lithospermum erythrorhizon: insights into the phylogenetic relationship among Boraginaceae species and the maternal lineages of purple gromwells.</title>
        <authorList>
            <person name="Okada T."/>
            <person name="Watanabe K."/>
        </authorList>
    </citation>
    <scope>NUCLEOTIDE SEQUENCE [LARGE SCALE GENOMIC DNA]</scope>
</reference>
<accession>A0AAV3PT09</accession>
<dbReference type="InterPro" id="IPR043128">
    <property type="entry name" value="Rev_trsase/Diguanyl_cyclase"/>
</dbReference>
<dbReference type="PANTHER" id="PTHR48475">
    <property type="entry name" value="RIBONUCLEASE H"/>
    <property type="match status" value="1"/>
</dbReference>
<dbReference type="AlphaFoldDB" id="A0AAV3PT09"/>
<evidence type="ECO:0000259" key="1">
    <source>
        <dbReference type="Pfam" id="PF13456"/>
    </source>
</evidence>
<feature type="domain" description="RNase H type-1" evidence="1">
    <location>
        <begin position="138"/>
        <end position="256"/>
    </location>
</feature>
<dbReference type="InterPro" id="IPR036397">
    <property type="entry name" value="RNaseH_sf"/>
</dbReference>
<keyword evidence="3" id="KW-1185">Reference proteome</keyword>
<dbReference type="Gene3D" id="3.30.420.10">
    <property type="entry name" value="Ribonuclease H-like superfamily/Ribonuclease H"/>
    <property type="match status" value="1"/>
</dbReference>
<sequence length="279" mass="31743">MISERGIEPNPEKIQALLIIDPPKSYKEVKKLTGCLAAMNSFISKSGERNLPVFKTIRRMYQEKFVWDEESNRAFAELKEYLGSPQLLSRPEPGETLQLYLAISDVAVSSVLIRDEQAPMQQIEKIADSKGFQWSLHVDGARNDKEAGAGVLIAGPEGITMEYALRFEFSATINEAEYEHMLVGLTLVKSLNITEVLVKGDSKLMIDWIQGKRGVKNEVLKRYHSKGVSLVQMFTRIVFMHIPREENEEADRLSRLATSYYYVEMCTQPAYEEVNIRSI</sequence>
<dbReference type="GO" id="GO:0004523">
    <property type="term" value="F:RNA-DNA hybrid ribonuclease activity"/>
    <property type="evidence" value="ECO:0007669"/>
    <property type="project" value="InterPro"/>
</dbReference>
<evidence type="ECO:0000313" key="2">
    <source>
        <dbReference type="EMBL" id="GAA0154198.1"/>
    </source>
</evidence>
<dbReference type="CDD" id="cd09279">
    <property type="entry name" value="RNase_HI_like"/>
    <property type="match status" value="1"/>
</dbReference>
<dbReference type="InterPro" id="IPR043502">
    <property type="entry name" value="DNA/RNA_pol_sf"/>
</dbReference>
<comment type="caution">
    <text evidence="2">The sequence shown here is derived from an EMBL/GenBank/DDBJ whole genome shotgun (WGS) entry which is preliminary data.</text>
</comment>
<dbReference type="EMBL" id="BAABME010002340">
    <property type="protein sequence ID" value="GAA0154198.1"/>
    <property type="molecule type" value="Genomic_DNA"/>
</dbReference>
<name>A0AAV3PT09_LITER</name>
<dbReference type="Pfam" id="PF13456">
    <property type="entry name" value="RVT_3"/>
    <property type="match status" value="1"/>
</dbReference>
<dbReference type="PANTHER" id="PTHR48475:SF1">
    <property type="entry name" value="RNASE H TYPE-1 DOMAIN-CONTAINING PROTEIN"/>
    <property type="match status" value="1"/>
</dbReference>